<evidence type="ECO:0000313" key="3">
    <source>
        <dbReference type="Proteomes" id="UP001597045"/>
    </source>
</evidence>
<feature type="transmembrane region" description="Helical" evidence="1">
    <location>
        <begin position="113"/>
        <end position="130"/>
    </location>
</feature>
<dbReference type="EMBL" id="JBHTIS010003655">
    <property type="protein sequence ID" value="MFD1051513.1"/>
    <property type="molecule type" value="Genomic_DNA"/>
</dbReference>
<keyword evidence="1" id="KW-0812">Transmembrane</keyword>
<sequence length="156" mass="17516">MIERVDDRCPRCDSGLVRRVNQPVWCGECEWNLEAYESTRKVPLVERWVTRLSHRVGYRLDAAFFRENVGRPLRPPGWTAARVGLLAVSVVVLALVVGCLGLGLWWIVDGFPSWSLVPGAFLVFAAWALLPRLGRVGDWGALTAREAPRLHALIDE</sequence>
<name>A0ABW3MLL4_9PSEU</name>
<proteinExistence type="predicted"/>
<feature type="non-terminal residue" evidence="2">
    <location>
        <position position="156"/>
    </location>
</feature>
<organism evidence="2 3">
    <name type="scientific">Kibdelosporangium lantanae</name>
    <dbReference type="NCBI Taxonomy" id="1497396"/>
    <lineage>
        <taxon>Bacteria</taxon>
        <taxon>Bacillati</taxon>
        <taxon>Actinomycetota</taxon>
        <taxon>Actinomycetes</taxon>
        <taxon>Pseudonocardiales</taxon>
        <taxon>Pseudonocardiaceae</taxon>
        <taxon>Kibdelosporangium</taxon>
    </lineage>
</organism>
<evidence type="ECO:0000256" key="1">
    <source>
        <dbReference type="SAM" id="Phobius"/>
    </source>
</evidence>
<evidence type="ECO:0008006" key="4">
    <source>
        <dbReference type="Google" id="ProtNLM"/>
    </source>
</evidence>
<evidence type="ECO:0000313" key="2">
    <source>
        <dbReference type="EMBL" id="MFD1051513.1"/>
    </source>
</evidence>
<accession>A0ABW3MLL4</accession>
<gene>
    <name evidence="2" type="ORF">ACFQ1S_41180</name>
</gene>
<keyword evidence="1" id="KW-0472">Membrane</keyword>
<feature type="transmembrane region" description="Helical" evidence="1">
    <location>
        <begin position="83"/>
        <end position="107"/>
    </location>
</feature>
<keyword evidence="1" id="KW-1133">Transmembrane helix</keyword>
<keyword evidence="3" id="KW-1185">Reference proteome</keyword>
<dbReference type="Proteomes" id="UP001597045">
    <property type="component" value="Unassembled WGS sequence"/>
</dbReference>
<reference evidence="3" key="1">
    <citation type="journal article" date="2019" name="Int. J. Syst. Evol. Microbiol.">
        <title>The Global Catalogue of Microorganisms (GCM) 10K type strain sequencing project: providing services to taxonomists for standard genome sequencing and annotation.</title>
        <authorList>
            <consortium name="The Broad Institute Genomics Platform"/>
            <consortium name="The Broad Institute Genome Sequencing Center for Infectious Disease"/>
            <person name="Wu L."/>
            <person name="Ma J."/>
        </authorList>
    </citation>
    <scope>NUCLEOTIDE SEQUENCE [LARGE SCALE GENOMIC DNA]</scope>
    <source>
        <strain evidence="3">JCM 31486</strain>
    </source>
</reference>
<protein>
    <recommendedName>
        <fullName evidence="4">DUF983 domain-containing protein</fullName>
    </recommendedName>
</protein>
<comment type="caution">
    <text evidence="2">The sequence shown here is derived from an EMBL/GenBank/DDBJ whole genome shotgun (WGS) entry which is preliminary data.</text>
</comment>